<feature type="domain" description="Sulfatase N-terminal" evidence="9">
    <location>
        <begin position="140"/>
        <end position="407"/>
    </location>
</feature>
<keyword evidence="6 8" id="KW-0472">Membrane</keyword>
<gene>
    <name evidence="10" type="ORF">BHC46_01935</name>
</gene>
<dbReference type="AlphaFoldDB" id="A0A2N9XM19"/>
<evidence type="ECO:0000313" key="11">
    <source>
        <dbReference type="Proteomes" id="UP000229970"/>
    </source>
</evidence>
<evidence type="ECO:0000256" key="6">
    <source>
        <dbReference type="ARBA" id="ARBA00023136"/>
    </source>
</evidence>
<dbReference type="CDD" id="cd16017">
    <property type="entry name" value="LptA"/>
    <property type="match status" value="1"/>
</dbReference>
<evidence type="ECO:0000256" key="7">
    <source>
        <dbReference type="ARBA" id="ARBA00038481"/>
    </source>
</evidence>
<dbReference type="RefSeq" id="WP_100138788.1">
    <property type="nucleotide sequence ID" value="NZ_MEIP01000010.1"/>
</dbReference>
<dbReference type="InterPro" id="IPR000917">
    <property type="entry name" value="Sulfatase_N"/>
</dbReference>
<reference evidence="10 11" key="1">
    <citation type="journal article" date="2017" name="MBio">
        <title>Type VI secretion-mediated competition in the bee gut microbiome.</title>
        <authorList>
            <person name="Steele M.I."/>
            <person name="Kwong W.K."/>
            <person name="Powell J.E."/>
            <person name="Whiteley M."/>
            <person name="Moran N.A."/>
        </authorList>
    </citation>
    <scope>NUCLEOTIDE SEQUENCE [LARGE SCALE GENOMIC DNA]</scope>
    <source>
        <strain evidence="10 11">Ruf1-X</strain>
    </source>
</reference>
<evidence type="ECO:0000256" key="8">
    <source>
        <dbReference type="SAM" id="Phobius"/>
    </source>
</evidence>
<evidence type="ECO:0000259" key="9">
    <source>
        <dbReference type="Pfam" id="PF00884"/>
    </source>
</evidence>
<dbReference type="SUPFAM" id="SSF53649">
    <property type="entry name" value="Alkaline phosphatase-like"/>
    <property type="match status" value="1"/>
</dbReference>
<evidence type="ECO:0000256" key="4">
    <source>
        <dbReference type="ARBA" id="ARBA00022692"/>
    </source>
</evidence>
<evidence type="ECO:0000256" key="1">
    <source>
        <dbReference type="ARBA" id="ARBA00004651"/>
    </source>
</evidence>
<organism evidence="10 11">
    <name type="scientific">Snodgrassella alvi</name>
    <dbReference type="NCBI Taxonomy" id="1196083"/>
    <lineage>
        <taxon>Bacteria</taxon>
        <taxon>Pseudomonadati</taxon>
        <taxon>Pseudomonadota</taxon>
        <taxon>Betaproteobacteria</taxon>
        <taxon>Neisseriales</taxon>
        <taxon>Neisseriaceae</taxon>
        <taxon>Snodgrassella</taxon>
    </lineage>
</organism>
<evidence type="ECO:0000256" key="3">
    <source>
        <dbReference type="ARBA" id="ARBA00022679"/>
    </source>
</evidence>
<dbReference type="Pfam" id="PF00884">
    <property type="entry name" value="Sulfatase"/>
    <property type="match status" value="1"/>
</dbReference>
<dbReference type="InterPro" id="IPR040423">
    <property type="entry name" value="PEA_transferase"/>
</dbReference>
<name>A0A2N9XM19_9NEIS</name>
<dbReference type="PANTHER" id="PTHR30443">
    <property type="entry name" value="INNER MEMBRANE PROTEIN"/>
    <property type="match status" value="1"/>
</dbReference>
<proteinExistence type="inferred from homology"/>
<feature type="transmembrane region" description="Helical" evidence="8">
    <location>
        <begin position="30"/>
        <end position="50"/>
    </location>
</feature>
<protein>
    <recommendedName>
        <fullName evidence="9">Sulfatase N-terminal domain-containing protein</fullName>
    </recommendedName>
</protein>
<keyword evidence="2" id="KW-1003">Cell membrane</keyword>
<dbReference type="PANTHER" id="PTHR30443:SF4">
    <property type="entry name" value="PHOSPHOETHANOLAMINE TRANSFERASE OPGE-RELATED"/>
    <property type="match status" value="1"/>
</dbReference>
<dbReference type="GO" id="GO:0005886">
    <property type="term" value="C:plasma membrane"/>
    <property type="evidence" value="ECO:0007669"/>
    <property type="project" value="UniProtKB-SubCell"/>
</dbReference>
<dbReference type="GO" id="GO:0016776">
    <property type="term" value="F:phosphotransferase activity, phosphate group as acceptor"/>
    <property type="evidence" value="ECO:0007669"/>
    <property type="project" value="TreeGrafter"/>
</dbReference>
<comment type="caution">
    <text evidence="10">The sequence shown here is derived from an EMBL/GenBank/DDBJ whole genome shotgun (WGS) entry which is preliminary data.</text>
</comment>
<keyword evidence="3" id="KW-0808">Transferase</keyword>
<evidence type="ECO:0000313" key="10">
    <source>
        <dbReference type="EMBL" id="PIT49374.1"/>
    </source>
</evidence>
<dbReference type="InterPro" id="IPR058130">
    <property type="entry name" value="PEA_transf_C"/>
</dbReference>
<sequence>MFQIYHCHFNAELAITMLASNTSEAIEFLYSYWHVVLCLMFMFILLIVLIKTATQILFLPVLKIIAIIFIAAIPLKALEQIVKGRPSQESYDLGEKVWPYTGLNNFAILSRAHKDMNVLKAVAEQQTVYELQRKETDIDTYVMVIGESARRANLSLYGYSRLTTPNIDKERANLFIFKQAVAPAPVTLMVVPNVLSRRTINDKGIDKLNDNVVNLASQAGFKTYWLSKQGKINKYDTLITAIANAAENKEWLNGGYDDTLLPRFVKILNENDVEKKLIILHINGSHKNACTKYPESEQVFKNGRSLIEDCYDNSIHFTDKILGEIFNHLRNKKASLLYFSDHGQTIKIKRGQIDYTHAVVHPTKEGLDVPQFIWYSPKVPVNSRKTGEYKEVYPTEDNYYLIHDWMGIEKINELNTHSVLSTSFIPRKKIQVIDTDLNIFDYQDLPLDEIKPYQN</sequence>
<comment type="similarity">
    <text evidence="7">Belongs to the phosphoethanolamine transferase family.</text>
</comment>
<accession>A0A2N9XM19</accession>
<evidence type="ECO:0000256" key="2">
    <source>
        <dbReference type="ARBA" id="ARBA00022475"/>
    </source>
</evidence>
<comment type="subcellular location">
    <subcellularLocation>
        <location evidence="1">Cell membrane</location>
        <topology evidence="1">Multi-pass membrane protein</topology>
    </subcellularLocation>
</comment>
<dbReference type="EMBL" id="MEIP01000010">
    <property type="protein sequence ID" value="PIT49374.1"/>
    <property type="molecule type" value="Genomic_DNA"/>
</dbReference>
<evidence type="ECO:0000256" key="5">
    <source>
        <dbReference type="ARBA" id="ARBA00022989"/>
    </source>
</evidence>
<dbReference type="InterPro" id="IPR017850">
    <property type="entry name" value="Alkaline_phosphatase_core_sf"/>
</dbReference>
<keyword evidence="4 8" id="KW-0812">Transmembrane</keyword>
<dbReference type="Proteomes" id="UP000229970">
    <property type="component" value="Unassembled WGS sequence"/>
</dbReference>
<feature type="transmembrane region" description="Helical" evidence="8">
    <location>
        <begin position="57"/>
        <end position="75"/>
    </location>
</feature>
<keyword evidence="5 8" id="KW-1133">Transmembrane helix</keyword>
<dbReference type="Gene3D" id="3.40.720.10">
    <property type="entry name" value="Alkaline Phosphatase, subunit A"/>
    <property type="match status" value="1"/>
</dbReference>
<dbReference type="GO" id="GO:0009244">
    <property type="term" value="P:lipopolysaccharide core region biosynthetic process"/>
    <property type="evidence" value="ECO:0007669"/>
    <property type="project" value="TreeGrafter"/>
</dbReference>